<dbReference type="SUPFAM" id="SSF48371">
    <property type="entry name" value="ARM repeat"/>
    <property type="match status" value="1"/>
</dbReference>
<dbReference type="VEuPathDB" id="CryptoDB:cubi_01125"/>
<organism evidence="1 2">
    <name type="scientific">Cryptosporidium ubiquitum</name>
    <dbReference type="NCBI Taxonomy" id="857276"/>
    <lineage>
        <taxon>Eukaryota</taxon>
        <taxon>Sar</taxon>
        <taxon>Alveolata</taxon>
        <taxon>Apicomplexa</taxon>
        <taxon>Conoidasida</taxon>
        <taxon>Coccidia</taxon>
        <taxon>Eucoccidiorida</taxon>
        <taxon>Eimeriorina</taxon>
        <taxon>Cryptosporidiidae</taxon>
        <taxon>Cryptosporidium</taxon>
    </lineage>
</organism>
<comment type="caution">
    <text evidence="1">The sequence shown here is derived from an EMBL/GenBank/DDBJ whole genome shotgun (WGS) entry which is preliminary data.</text>
</comment>
<evidence type="ECO:0000313" key="1">
    <source>
        <dbReference type="EMBL" id="OII74281.1"/>
    </source>
</evidence>
<proteinExistence type="predicted"/>
<evidence type="ECO:0000313" key="2">
    <source>
        <dbReference type="Proteomes" id="UP000186176"/>
    </source>
</evidence>
<dbReference type="Proteomes" id="UP000186176">
    <property type="component" value="Unassembled WGS sequence"/>
</dbReference>
<dbReference type="RefSeq" id="XP_028875474.1">
    <property type="nucleotide sequence ID" value="XM_029018137.1"/>
</dbReference>
<name>A0A1J4MJ76_9CRYT</name>
<reference evidence="1 2" key="1">
    <citation type="submission" date="2016-10" db="EMBL/GenBank/DDBJ databases">
        <title>Reductive evolution of mitochondrial metabolism and differential evolution of invasion-related proteins in Cryptosporidium.</title>
        <authorList>
            <person name="Liu S."/>
            <person name="Roellig D.M."/>
            <person name="Guo Y."/>
            <person name="Li N."/>
            <person name="Frace M.A."/>
            <person name="Tang K."/>
            <person name="Zhang L."/>
            <person name="Feng Y."/>
            <person name="Xiao L."/>
        </authorList>
    </citation>
    <scope>NUCLEOTIDE SEQUENCE [LARGE SCALE GENOMIC DNA]</scope>
    <source>
        <strain evidence="1">39726</strain>
    </source>
</reference>
<keyword evidence="2" id="KW-1185">Reference proteome</keyword>
<dbReference type="InterPro" id="IPR016024">
    <property type="entry name" value="ARM-type_fold"/>
</dbReference>
<dbReference type="EMBL" id="LRBP01000012">
    <property type="protein sequence ID" value="OII74281.1"/>
    <property type="molecule type" value="Genomic_DNA"/>
</dbReference>
<gene>
    <name evidence="1" type="ORF">cubi_01125</name>
</gene>
<sequence length="354" mass="41309">MISIFEIALNEEHENNTSEIEQLLSLIVFHFIEREQPMFCRVAIKSGLLKLLIRIFKKSNDKCITFRLKNALLRTIIRLIRISSTSASYTWVELKNEISEFIFSGDVSMRIWGIKYISTIIKMIEVDSEDGLTLNFIQPLELCPSIFVLMYDECLPIRLQTIIIICRIIIARNSEKECKQLVYMGIIGLLLDVLKQHELKNCKNSVALPIIISLNKLIKLSEKWCMVFIYSKGVEITLKYLKYSLEKIITPVILLIYNVSSYSSFHTNKVLECKTLDKIHRIKELINSSDFIKIIDHVIYSLIMNCTEYEILYSFVMNSGDPYIIENKSIQDHLKLVQKNFNKLKQFIDSKRNN</sequence>
<accession>A0A1J4MJ76</accession>
<dbReference type="AlphaFoldDB" id="A0A1J4MJ76"/>
<dbReference type="Gene3D" id="1.25.10.10">
    <property type="entry name" value="Leucine-rich Repeat Variant"/>
    <property type="match status" value="1"/>
</dbReference>
<dbReference type="InterPro" id="IPR011989">
    <property type="entry name" value="ARM-like"/>
</dbReference>
<dbReference type="GeneID" id="39977916"/>
<protein>
    <submittedName>
        <fullName evidence="1">Uncharacterized protein</fullName>
    </submittedName>
</protein>
<dbReference type="OrthoDB" id="342893at2759"/>